<dbReference type="GeneID" id="119721773"/>
<dbReference type="InterPro" id="IPR027974">
    <property type="entry name" value="DUF4470"/>
</dbReference>
<reference evidence="6" key="1">
    <citation type="submission" date="2022-11" db="UniProtKB">
        <authorList>
            <consortium name="EnsemblMetazoa"/>
        </authorList>
    </citation>
    <scope>IDENTIFICATION</scope>
</reference>
<keyword evidence="1" id="KW-0479">Metal-binding</keyword>
<dbReference type="RefSeq" id="XP_038047660.1">
    <property type="nucleotide sequence ID" value="XM_038191732.1"/>
</dbReference>
<evidence type="ECO:0000313" key="7">
    <source>
        <dbReference type="Proteomes" id="UP000887568"/>
    </source>
</evidence>
<dbReference type="GO" id="GO:0008270">
    <property type="term" value="F:zinc ion binding"/>
    <property type="evidence" value="ECO:0007669"/>
    <property type="project" value="UniProtKB-KW"/>
</dbReference>
<dbReference type="AlphaFoldDB" id="A0A913Z9V0"/>
<dbReference type="EnsemblMetazoa" id="XM_038191732.1">
    <property type="protein sequence ID" value="XP_038047660.1"/>
    <property type="gene ID" value="LOC119721773"/>
</dbReference>
<proteinExistence type="predicted"/>
<organism evidence="6 7">
    <name type="scientific">Patiria miniata</name>
    <name type="common">Bat star</name>
    <name type="synonym">Asterina miniata</name>
    <dbReference type="NCBI Taxonomy" id="46514"/>
    <lineage>
        <taxon>Eukaryota</taxon>
        <taxon>Metazoa</taxon>
        <taxon>Echinodermata</taxon>
        <taxon>Eleutherozoa</taxon>
        <taxon>Asterozoa</taxon>
        <taxon>Asteroidea</taxon>
        <taxon>Valvatacea</taxon>
        <taxon>Valvatida</taxon>
        <taxon>Asterinidae</taxon>
        <taxon>Patiria</taxon>
    </lineage>
</organism>
<evidence type="ECO:0000256" key="1">
    <source>
        <dbReference type="ARBA" id="ARBA00022723"/>
    </source>
</evidence>
<dbReference type="Pfam" id="PF01753">
    <property type="entry name" value="zf-MYND"/>
    <property type="match status" value="2"/>
</dbReference>
<dbReference type="GO" id="GO:0005634">
    <property type="term" value="C:nucleus"/>
    <property type="evidence" value="ECO:0007669"/>
    <property type="project" value="TreeGrafter"/>
</dbReference>
<dbReference type="GO" id="GO:0000981">
    <property type="term" value="F:DNA-binding transcription factor activity, RNA polymerase II-specific"/>
    <property type="evidence" value="ECO:0007669"/>
    <property type="project" value="TreeGrafter"/>
</dbReference>
<dbReference type="InterPro" id="IPR002893">
    <property type="entry name" value="Znf_MYND"/>
</dbReference>
<keyword evidence="3" id="KW-0862">Zinc</keyword>
<feature type="domain" description="MYND-type" evidence="5">
    <location>
        <begin position="71"/>
        <end position="109"/>
    </location>
</feature>
<dbReference type="PROSITE" id="PS01360">
    <property type="entry name" value="ZF_MYND_1"/>
    <property type="match status" value="1"/>
</dbReference>
<accession>A0A913Z9V0</accession>
<sequence>MYIDNDSKCSVSEIIMDVQRGHCWRCEKVLPQLTVPCSRCNMAVYCSTSCLGNDTARHSSVECQMFGPRQCGNCGKTATNMKECASCSNAWYCSKECQLTDWKSHKPSCKEAKDSMKKLAEKLQKRAVVTYSISGDFPYYIGNIFAKDFLQLEGNELTSGVKEDSLAKDYHILSIGCGNLRNTVLTATSLPDKYQGKLHVTLNDSDHFVMARNVLFLFMLVRFADTDYIASSLTTIWYSLHISMREYDLIKTSLDELIQMSAQQLHDATKGLVSVLDKDLSSLHVVWGKWRLLECQRHKSTSINLRQQRKKLFQKENVAQKLSCYTEEISHSEKKKVEEWFDHALFFSTERKEEDMPFDNPTLTGHEPPHTFKAPEESQFVYSVNADAFPYQEWDCLRVREDTPGSHSSPMVMYHEYVTNLLLKVKSLILQGRLLIHVSLANCLDFPTHHQTLNMSNYDRIFTSNLADYVGIPRLLQTFKPLLNPSNSFSVIVTECMNWVRFIPGADTEAMFMHPAMRQLVNQCYITYRTDFPESRSICNCRLAEYRDNTPYFLQYLRADIMAGGRGIPALKAVPRFVSVKKYHGMEMRDFREGLNKLVPFIYRMNARDLNMLNGSDRAVEWCLPKSDAST</sequence>
<evidence type="ECO:0000256" key="4">
    <source>
        <dbReference type="PROSITE-ProRule" id="PRU00134"/>
    </source>
</evidence>
<dbReference type="SUPFAM" id="SSF144232">
    <property type="entry name" value="HIT/MYND zinc finger-like"/>
    <property type="match status" value="2"/>
</dbReference>
<dbReference type="PROSITE" id="PS50865">
    <property type="entry name" value="ZF_MYND_2"/>
    <property type="match status" value="1"/>
</dbReference>
<dbReference type="Pfam" id="PF14737">
    <property type="entry name" value="DUF4470"/>
    <property type="match status" value="1"/>
</dbReference>
<dbReference type="Proteomes" id="UP000887568">
    <property type="component" value="Unplaced"/>
</dbReference>
<name>A0A913Z9V0_PATMI</name>
<evidence type="ECO:0000256" key="3">
    <source>
        <dbReference type="ARBA" id="ARBA00022833"/>
    </source>
</evidence>
<evidence type="ECO:0000259" key="5">
    <source>
        <dbReference type="PROSITE" id="PS50865"/>
    </source>
</evidence>
<dbReference type="OMA" id="YTEEISH"/>
<dbReference type="InterPro" id="IPR024119">
    <property type="entry name" value="TF_DEAF-1"/>
</dbReference>
<protein>
    <recommendedName>
        <fullName evidence="5">MYND-type domain-containing protein</fullName>
    </recommendedName>
</protein>
<dbReference type="PANTHER" id="PTHR10237:SF15">
    <property type="entry name" value="LD37257P"/>
    <property type="match status" value="1"/>
</dbReference>
<dbReference type="PANTHER" id="PTHR10237">
    <property type="entry name" value="DEFORMED EPIDERMAL AUTOREGULATORY FACTOR 1 HOMOLOG SUPPRESSIN"/>
    <property type="match status" value="1"/>
</dbReference>
<keyword evidence="7" id="KW-1185">Reference proteome</keyword>
<keyword evidence="2 4" id="KW-0863">Zinc-finger</keyword>
<dbReference type="Gene3D" id="6.10.140.2220">
    <property type="match status" value="1"/>
</dbReference>
<evidence type="ECO:0000313" key="6">
    <source>
        <dbReference type="EnsemblMetazoa" id="XP_038047660.1"/>
    </source>
</evidence>
<dbReference type="OrthoDB" id="432970at2759"/>
<evidence type="ECO:0000256" key="2">
    <source>
        <dbReference type="ARBA" id="ARBA00022771"/>
    </source>
</evidence>